<dbReference type="RefSeq" id="WP_105467012.1">
    <property type="nucleotide sequence ID" value="NZ_NGJS01000001.1"/>
</dbReference>
<keyword evidence="2" id="KW-1185">Reference proteome</keyword>
<dbReference type="Proteomes" id="UP000287857">
    <property type="component" value="Unassembled WGS sequence"/>
</dbReference>
<name>A0A430A2I5_9ENTE</name>
<sequence length="85" mass="9396">MKAESVSLEAFIQIMSTIQRDEKVGLSAYPEHFQVIMNEQSITGIEPFGIYGTPTLVHVAIIQEDQLSPVILESNANDWFGSLNG</sequence>
<protein>
    <submittedName>
        <fullName evidence="1">Uncharacterized protein</fullName>
    </submittedName>
</protein>
<accession>A0A430A2I5</accession>
<dbReference type="EMBL" id="NGJS01000001">
    <property type="protein sequence ID" value="RSU00654.1"/>
    <property type="molecule type" value="Genomic_DNA"/>
</dbReference>
<gene>
    <name evidence="1" type="ORF">CBF37_01180</name>
</gene>
<evidence type="ECO:0000313" key="2">
    <source>
        <dbReference type="Proteomes" id="UP000287857"/>
    </source>
</evidence>
<evidence type="ECO:0000313" key="1">
    <source>
        <dbReference type="EMBL" id="RSU00654.1"/>
    </source>
</evidence>
<comment type="caution">
    <text evidence="1">The sequence shown here is derived from an EMBL/GenBank/DDBJ whole genome shotgun (WGS) entry which is preliminary data.</text>
</comment>
<organism evidence="1 2">
    <name type="scientific">Vagococcus vulneris</name>
    <dbReference type="NCBI Taxonomy" id="1977869"/>
    <lineage>
        <taxon>Bacteria</taxon>
        <taxon>Bacillati</taxon>
        <taxon>Bacillota</taxon>
        <taxon>Bacilli</taxon>
        <taxon>Lactobacillales</taxon>
        <taxon>Enterococcaceae</taxon>
        <taxon>Vagococcus</taxon>
    </lineage>
</organism>
<proteinExistence type="predicted"/>
<dbReference type="OrthoDB" id="2284173at2"/>
<dbReference type="AlphaFoldDB" id="A0A430A2I5"/>
<reference evidence="1 2" key="1">
    <citation type="submission" date="2017-05" db="EMBL/GenBank/DDBJ databases">
        <title>Vagococcus spp. assemblies.</title>
        <authorList>
            <person name="Gulvik C.A."/>
        </authorList>
    </citation>
    <scope>NUCLEOTIDE SEQUENCE [LARGE SCALE GENOMIC DNA]</scope>
    <source>
        <strain evidence="1 2">SS1995</strain>
    </source>
</reference>